<feature type="transmembrane region" description="Helical" evidence="2">
    <location>
        <begin position="204"/>
        <end position="225"/>
    </location>
</feature>
<evidence type="ECO:0000313" key="3">
    <source>
        <dbReference type="EMBL" id="CBZ52568.1"/>
    </source>
</evidence>
<keyword evidence="2" id="KW-0472">Membrane</keyword>
<feature type="transmembrane region" description="Helical" evidence="2">
    <location>
        <begin position="63"/>
        <end position="83"/>
    </location>
</feature>
<feature type="region of interest" description="Disordered" evidence="1">
    <location>
        <begin position="616"/>
        <end position="659"/>
    </location>
</feature>
<dbReference type="AlphaFoldDB" id="F0VFS4"/>
<organism evidence="3 4">
    <name type="scientific">Neospora caninum (strain Liverpool)</name>
    <dbReference type="NCBI Taxonomy" id="572307"/>
    <lineage>
        <taxon>Eukaryota</taxon>
        <taxon>Sar</taxon>
        <taxon>Alveolata</taxon>
        <taxon>Apicomplexa</taxon>
        <taxon>Conoidasida</taxon>
        <taxon>Coccidia</taxon>
        <taxon>Eucoccidiorida</taxon>
        <taxon>Eimeriorina</taxon>
        <taxon>Sarcocystidae</taxon>
        <taxon>Neospora</taxon>
    </lineage>
</organism>
<proteinExistence type="predicted"/>
<dbReference type="Proteomes" id="UP000007494">
    <property type="component" value="Chromosome VIIa"/>
</dbReference>
<feature type="transmembrane region" description="Helical" evidence="2">
    <location>
        <begin position="168"/>
        <end position="192"/>
    </location>
</feature>
<feature type="transmembrane region" description="Helical" evidence="2">
    <location>
        <begin position="103"/>
        <end position="122"/>
    </location>
</feature>
<dbReference type="InParanoid" id="F0VFS4"/>
<evidence type="ECO:0000313" key="4">
    <source>
        <dbReference type="Proteomes" id="UP000007494"/>
    </source>
</evidence>
<keyword evidence="2" id="KW-0812">Transmembrane</keyword>
<dbReference type="OrthoDB" id="332822at2759"/>
<keyword evidence="2" id="KW-1133">Transmembrane helix</keyword>
<dbReference type="EMBL" id="FR823388">
    <property type="protein sequence ID" value="CBZ52568.1"/>
    <property type="molecule type" value="Genomic_DNA"/>
</dbReference>
<evidence type="ECO:0000256" key="1">
    <source>
        <dbReference type="SAM" id="MobiDB-lite"/>
    </source>
</evidence>
<dbReference type="RefSeq" id="XP_003882600.1">
    <property type="nucleotide sequence ID" value="XM_003882551.1"/>
</dbReference>
<name>F0VFS4_NEOCL</name>
<keyword evidence="4" id="KW-1185">Reference proteome</keyword>
<evidence type="ECO:0008006" key="5">
    <source>
        <dbReference type="Google" id="ProtNLM"/>
    </source>
</evidence>
<gene>
    <name evidence="3" type="ORF">NCLIV_023560</name>
</gene>
<feature type="compositionally biased region" description="Low complexity" evidence="1">
    <location>
        <begin position="555"/>
        <end position="565"/>
    </location>
</feature>
<protein>
    <recommendedName>
        <fullName evidence="5">Transmembrane protein</fullName>
    </recommendedName>
</protein>
<feature type="transmembrane region" description="Helical" evidence="2">
    <location>
        <begin position="134"/>
        <end position="156"/>
    </location>
</feature>
<reference evidence="4" key="1">
    <citation type="journal article" date="2012" name="PLoS Pathog.">
        <title>Comparative genomics of the apicomplexan parasites Toxoplasma gondii and Neospora caninum: Coccidia differing in host range and transmission strategy.</title>
        <authorList>
            <person name="Reid A.J."/>
            <person name="Vermont S.J."/>
            <person name="Cotton J.A."/>
            <person name="Harris D."/>
            <person name="Hill-Cawthorne G.A."/>
            <person name="Konen-Waisman S."/>
            <person name="Latham S.M."/>
            <person name="Mourier T."/>
            <person name="Norton R."/>
            <person name="Quail M.A."/>
            <person name="Sanders M."/>
            <person name="Shanmugam D."/>
            <person name="Sohal A."/>
            <person name="Wasmuth J.D."/>
            <person name="Brunk B."/>
            <person name="Grigg M.E."/>
            <person name="Howard J.C."/>
            <person name="Parkinson J."/>
            <person name="Roos D.S."/>
            <person name="Trees A.J."/>
            <person name="Berriman M."/>
            <person name="Pain A."/>
            <person name="Wastling J.M."/>
        </authorList>
    </citation>
    <scope>NUCLEOTIDE SEQUENCE [LARGE SCALE GENOMIC DNA]</scope>
    <source>
        <strain evidence="4">Liverpool</strain>
    </source>
</reference>
<feature type="transmembrane region" description="Helical" evidence="2">
    <location>
        <begin position="32"/>
        <end position="51"/>
    </location>
</feature>
<feature type="compositionally biased region" description="Basic and acidic residues" evidence="1">
    <location>
        <begin position="647"/>
        <end position="659"/>
    </location>
</feature>
<feature type="region of interest" description="Disordered" evidence="1">
    <location>
        <begin position="555"/>
        <end position="582"/>
    </location>
</feature>
<evidence type="ECO:0000256" key="2">
    <source>
        <dbReference type="SAM" id="Phobius"/>
    </source>
</evidence>
<dbReference type="OMA" id="LIRPCDA"/>
<feature type="compositionally biased region" description="Basic and acidic residues" evidence="1">
    <location>
        <begin position="621"/>
        <end position="639"/>
    </location>
</feature>
<accession>F0VFS4</accession>
<dbReference type="eggNOG" id="ENOG502QYTM">
    <property type="taxonomic scope" value="Eukaryota"/>
</dbReference>
<dbReference type="GeneID" id="13444728"/>
<dbReference type="VEuPathDB" id="ToxoDB:NCLIV_023560"/>
<sequence>MPPSGPERDAPVSRKEGNNLWTEFFKSCCFKVPLKVVGCMYTFCLVGGCVIGARLQLLGPTDAVLPAFLSLLFFLLAVCARTLLLTFSESPALGLGPFSSPRLLLLLLAGFLHLGAAAFALSPLRATLYEESRSLLHAFLVLFACATVSFPSSLFASPAALAPDSEEGSAFSVSFALSRPLSFLVSFALALLPRPAFSLDGVCVWGLSLGATSLVLSLLLLLFNIHGELQQQARASDCPSVASFLGCLSVPSLAPLPLVSSSVASAVSRPASLFSSLSAAALSGNPPAWDRAPVSEPAARVLAFAPPDAGRVFDEQCLLLRWLYDCAESLQSAIGFDASSSALPPYAPFRPRPSLLLSRLPCDSSLWGVCPVCAPGGLDRGTAGPAAATALGSTGSWGALETGRRVGGAWQLLALLQDPNSSVQREKLPLVPALVEFFAECADDFPLLPPHPQASLMCPCGTCEKSGGAAKWAEARRRAKKTKWGEEGKEIFLFTRREAAVLVAQQMLQAGIFGTATQPNLLFTLYGNLVHGATTHFVRLLRTFQQLCVAASRGASSGSAGAPVSSERRPSPGRAAASCEASAGKTRNASALWRKLEPFVPPILFAFVERRRAADAAAPRAEGRDSAARDDACETRDNPSARSRRSRLSEAEDAREGDDRKPRSFVSRLACLWERARSSTGEGSRACLSFFGPEETGSGAKDLWRKAEMECSVMINFVACAVEGFALWLCVAAAVAERLEEPSQENDADAQVPTGSSHPHVSAVARDAAAGLVLTSLEILHQQQLLRRFAVSVGGRGGLAHFSLSPELRCAMDELDNRVRQAVLLMRDRDALRLQALAVGLGPAASLSPLTQAELRKLLAQ</sequence>